<evidence type="ECO:0000259" key="19">
    <source>
        <dbReference type="PROSITE" id="PS51462"/>
    </source>
</evidence>
<dbReference type="GO" id="GO:0005739">
    <property type="term" value="C:mitochondrion"/>
    <property type="evidence" value="ECO:0007669"/>
    <property type="project" value="UniProtKB-SubCell"/>
</dbReference>
<dbReference type="PANTHER" id="PTHR42944:SF1">
    <property type="entry name" value="ADENINE DNA GLYCOSYLASE"/>
    <property type="match status" value="1"/>
</dbReference>
<evidence type="ECO:0000256" key="15">
    <source>
        <dbReference type="ARBA" id="ARBA00023242"/>
    </source>
</evidence>
<dbReference type="Gene3D" id="3.90.79.10">
    <property type="entry name" value="Nucleoside Triphosphate Pyrophosphohydrolase"/>
    <property type="match status" value="1"/>
</dbReference>
<comment type="function">
    <text evidence="17">Involved in oxidative DNA damage repair. Initiates repair of A*oxoG to C*G by removing the inappropriately paired adenine base from the DNA backbone. Possesses both adenine and 2-OH-A DNA glycosylase activities.</text>
</comment>
<dbReference type="GO" id="GO:0000701">
    <property type="term" value="F:purine-specific mismatch base pair DNA N-glycosylase activity"/>
    <property type="evidence" value="ECO:0007669"/>
    <property type="project" value="UniProtKB-EC"/>
</dbReference>
<dbReference type="EMBL" id="OX395131">
    <property type="protein sequence ID" value="CAI5777305.1"/>
    <property type="molecule type" value="Genomic_DNA"/>
</dbReference>
<dbReference type="Gene3D" id="1.10.340.30">
    <property type="entry name" value="Hypothetical protein, domain 2"/>
    <property type="match status" value="1"/>
</dbReference>
<evidence type="ECO:0000256" key="17">
    <source>
        <dbReference type="ARBA" id="ARBA00058024"/>
    </source>
</evidence>
<keyword evidence="16 18" id="KW-0326">Glycosidase</keyword>
<dbReference type="SMART" id="SM00478">
    <property type="entry name" value="ENDO3c"/>
    <property type="match status" value="1"/>
</dbReference>
<dbReference type="CDD" id="cd03431">
    <property type="entry name" value="NUDIX_DNA_Glycosylase_C-MutY"/>
    <property type="match status" value="1"/>
</dbReference>
<dbReference type="GO" id="GO:0046872">
    <property type="term" value="F:metal ion binding"/>
    <property type="evidence" value="ECO:0007669"/>
    <property type="project" value="UniProtKB-UniRule"/>
</dbReference>
<evidence type="ECO:0000256" key="3">
    <source>
        <dbReference type="ARBA" id="ARBA00004173"/>
    </source>
</evidence>
<reference evidence="20" key="1">
    <citation type="submission" date="2022-12" db="EMBL/GenBank/DDBJ databases">
        <authorList>
            <person name="Alioto T."/>
            <person name="Alioto T."/>
            <person name="Gomez Garrido J."/>
        </authorList>
    </citation>
    <scope>NUCLEOTIDE SEQUENCE</scope>
</reference>
<dbReference type="FunFam" id="1.10.340.30:FF:000002">
    <property type="entry name" value="Adenine DNA glycosylase"/>
    <property type="match status" value="1"/>
</dbReference>
<feature type="domain" description="Nudix hydrolase" evidence="19">
    <location>
        <begin position="373"/>
        <end position="510"/>
    </location>
</feature>
<dbReference type="PROSITE" id="PS01155">
    <property type="entry name" value="ENDONUCLEASE_III_2"/>
    <property type="match status" value="1"/>
</dbReference>
<dbReference type="InterPro" id="IPR000445">
    <property type="entry name" value="HhH_motif"/>
</dbReference>
<keyword evidence="15" id="KW-0539">Nucleus</keyword>
<dbReference type="InterPro" id="IPR029119">
    <property type="entry name" value="MutY_C"/>
</dbReference>
<dbReference type="FunFam" id="3.90.79.10:FF:000026">
    <property type="entry name" value="Adenine DNA glycosylase"/>
    <property type="match status" value="1"/>
</dbReference>
<dbReference type="EC" id="3.2.2.31" evidence="5 18"/>
<dbReference type="CDD" id="cd00056">
    <property type="entry name" value="ENDO3c"/>
    <property type="match status" value="1"/>
</dbReference>
<comment type="subcellular location">
    <subcellularLocation>
        <location evidence="3">Mitochondrion</location>
    </subcellularLocation>
    <subcellularLocation>
        <location evidence="2">Nucleus</location>
    </subcellularLocation>
</comment>
<evidence type="ECO:0000256" key="7">
    <source>
        <dbReference type="ARBA" id="ARBA00022485"/>
    </source>
</evidence>
<keyword evidence="12" id="KW-0411">Iron-sulfur</keyword>
<dbReference type="InterPro" id="IPR003265">
    <property type="entry name" value="HhH-GPD_domain"/>
</dbReference>
<sequence length="558" mass="62656">MAPKETRKLVVVTQFFWKEVLSWTRAKKSTKRRRLAMSKLQLATRSKLGIQRNTGKQQKLLKKCEGNTTLCKGVPSQQSPFHTFSNAAEIKEFRKRLLTWYNKCKRDLPWRKLAASEEDADRRAYAVWVSEIMLQQTQVASVINYYSRWMQKWPTLQDLAQASLEEVNELWAGLGYYSRGKRLQEGAHKLVSQMEGHMPRTAEELQKQLPGVGKYTAGAIASIAFGQVTGVVDGNVIRVLCRTRAIGADPANASVADRLWALAHTLVDPSYPGDFNQAMMELGATVCTPKAPRCMECPVKQHCRAHHKVEKEQAASAKKLLGKPASKCPQVLDVEECAAATTGSCSLCLPPSEPWDPSLGVTNFPRKTAKKQPRIECTATCVLQRKCSDGKPEYLIVQRPSTGLLAGLWEFPSLLLESGQEKWQKAALADHLQAWVGSNVATRRLQHVGEVLHIFSHIRQTYVIYSLNLDQDEGNWDVELELPASRWVTETEFHNSAISTAMKKVLKAYEKWSPTISTAKIVKRKRDSLHTSQTLHEEGSFSKRQLSLDSFLATNPGD</sequence>
<comment type="catalytic activity">
    <reaction evidence="1 18">
        <text>Hydrolyzes free adenine bases from 7,8-dihydro-8-oxoguanine:adenine mismatched double-stranded DNA, leaving an apurinic site.</text>
        <dbReference type="EC" id="3.2.2.31"/>
    </reaction>
</comment>
<dbReference type="Pfam" id="PF14815">
    <property type="entry name" value="NUDIX_4"/>
    <property type="match status" value="1"/>
</dbReference>
<dbReference type="SUPFAM" id="SSF48150">
    <property type="entry name" value="DNA-glycosylase"/>
    <property type="match status" value="1"/>
</dbReference>
<proteinExistence type="inferred from homology"/>
<evidence type="ECO:0000256" key="9">
    <source>
        <dbReference type="ARBA" id="ARBA00022763"/>
    </source>
</evidence>
<keyword evidence="14" id="KW-0234">DNA repair</keyword>
<dbReference type="GO" id="GO:0035485">
    <property type="term" value="F:adenine/guanine mispair binding"/>
    <property type="evidence" value="ECO:0007669"/>
    <property type="project" value="TreeGrafter"/>
</dbReference>
<gene>
    <name evidence="20" type="ORF">PODLI_1B032820</name>
</gene>
<dbReference type="InterPro" id="IPR023170">
    <property type="entry name" value="HhH_base_excis_C"/>
</dbReference>
<dbReference type="InterPro" id="IPR004036">
    <property type="entry name" value="Endonuclease-III-like_CS2"/>
</dbReference>
<keyword evidence="8" id="KW-0479">Metal-binding</keyword>
<evidence type="ECO:0000256" key="4">
    <source>
        <dbReference type="ARBA" id="ARBA00008343"/>
    </source>
</evidence>
<name>A0AA35KFL6_9SAUR</name>
<evidence type="ECO:0000256" key="1">
    <source>
        <dbReference type="ARBA" id="ARBA00000843"/>
    </source>
</evidence>
<dbReference type="Gene3D" id="1.10.1670.10">
    <property type="entry name" value="Helix-hairpin-Helix base-excision DNA repair enzymes (C-terminal)"/>
    <property type="match status" value="1"/>
</dbReference>
<evidence type="ECO:0000256" key="2">
    <source>
        <dbReference type="ARBA" id="ARBA00004123"/>
    </source>
</evidence>
<comment type="cofactor">
    <cofactor evidence="18">
        <name>[4Fe-4S] cluster</name>
        <dbReference type="ChEBI" id="CHEBI:49883"/>
    </cofactor>
    <text evidence="18">Binds 1 [4Fe-4S] cluster.</text>
</comment>
<evidence type="ECO:0000313" key="20">
    <source>
        <dbReference type="EMBL" id="CAI5777305.1"/>
    </source>
</evidence>
<evidence type="ECO:0000256" key="13">
    <source>
        <dbReference type="ARBA" id="ARBA00023128"/>
    </source>
</evidence>
<dbReference type="InterPro" id="IPR000086">
    <property type="entry name" value="NUDIX_hydrolase_dom"/>
</dbReference>
<keyword evidence="9 18" id="KW-0227">DNA damage</keyword>
<comment type="similarity">
    <text evidence="4 18">Belongs to the Nth/MutY family.</text>
</comment>
<dbReference type="SUPFAM" id="SSF55811">
    <property type="entry name" value="Nudix"/>
    <property type="match status" value="1"/>
</dbReference>
<keyword evidence="21" id="KW-1185">Reference proteome</keyword>
<evidence type="ECO:0000256" key="8">
    <source>
        <dbReference type="ARBA" id="ARBA00022723"/>
    </source>
</evidence>
<dbReference type="GO" id="GO:0032357">
    <property type="term" value="F:oxidized purine DNA binding"/>
    <property type="evidence" value="ECO:0007669"/>
    <property type="project" value="TreeGrafter"/>
</dbReference>
<dbReference type="GO" id="GO:0034039">
    <property type="term" value="F:8-oxo-7,8-dihydroguanine DNA N-glycosylase activity"/>
    <property type="evidence" value="ECO:0007669"/>
    <property type="project" value="TreeGrafter"/>
</dbReference>
<dbReference type="GO" id="GO:0006284">
    <property type="term" value="P:base-excision repair"/>
    <property type="evidence" value="ECO:0007669"/>
    <property type="project" value="UniProtKB-UniRule"/>
</dbReference>
<dbReference type="FunFam" id="1.10.1670.10:FF:000002">
    <property type="entry name" value="Adenine DNA glycosylase"/>
    <property type="match status" value="1"/>
</dbReference>
<dbReference type="GO" id="GO:0006298">
    <property type="term" value="P:mismatch repair"/>
    <property type="evidence" value="ECO:0007669"/>
    <property type="project" value="TreeGrafter"/>
</dbReference>
<dbReference type="Pfam" id="PF00633">
    <property type="entry name" value="HHH"/>
    <property type="match status" value="1"/>
</dbReference>
<protein>
    <recommendedName>
        <fullName evidence="6 18">Adenine DNA glycosylase</fullName>
        <ecNumber evidence="5 18">3.2.2.31</ecNumber>
    </recommendedName>
</protein>
<keyword evidence="10" id="KW-0378">Hydrolase</keyword>
<accession>A0AA35KFL6</accession>
<keyword evidence="7" id="KW-0004">4Fe-4S</keyword>
<evidence type="ECO:0000256" key="14">
    <source>
        <dbReference type="ARBA" id="ARBA00023204"/>
    </source>
</evidence>
<evidence type="ECO:0000256" key="16">
    <source>
        <dbReference type="ARBA" id="ARBA00023295"/>
    </source>
</evidence>
<dbReference type="InterPro" id="IPR044298">
    <property type="entry name" value="MIG/MutY"/>
</dbReference>
<dbReference type="InterPro" id="IPR015797">
    <property type="entry name" value="NUDIX_hydrolase-like_dom_sf"/>
</dbReference>
<organism evidence="20 21">
    <name type="scientific">Podarcis lilfordi</name>
    <name type="common">Lilford's wall lizard</name>
    <dbReference type="NCBI Taxonomy" id="74358"/>
    <lineage>
        <taxon>Eukaryota</taxon>
        <taxon>Metazoa</taxon>
        <taxon>Chordata</taxon>
        <taxon>Craniata</taxon>
        <taxon>Vertebrata</taxon>
        <taxon>Euteleostomi</taxon>
        <taxon>Lepidosauria</taxon>
        <taxon>Squamata</taxon>
        <taxon>Bifurcata</taxon>
        <taxon>Unidentata</taxon>
        <taxon>Episquamata</taxon>
        <taxon>Laterata</taxon>
        <taxon>Lacertibaenia</taxon>
        <taxon>Lacertidae</taxon>
        <taxon>Podarcis</taxon>
    </lineage>
</organism>
<evidence type="ECO:0000256" key="11">
    <source>
        <dbReference type="ARBA" id="ARBA00023004"/>
    </source>
</evidence>
<evidence type="ECO:0000313" key="21">
    <source>
        <dbReference type="Proteomes" id="UP001178461"/>
    </source>
</evidence>
<dbReference type="GO" id="GO:0051539">
    <property type="term" value="F:4 iron, 4 sulfur cluster binding"/>
    <property type="evidence" value="ECO:0007669"/>
    <property type="project" value="UniProtKB-UniRule"/>
</dbReference>
<evidence type="ECO:0000256" key="10">
    <source>
        <dbReference type="ARBA" id="ARBA00022801"/>
    </source>
</evidence>
<keyword evidence="11 18" id="KW-0408">Iron</keyword>
<evidence type="ECO:0000256" key="12">
    <source>
        <dbReference type="ARBA" id="ARBA00023014"/>
    </source>
</evidence>
<dbReference type="AlphaFoldDB" id="A0AA35KFL6"/>
<evidence type="ECO:0000256" key="5">
    <source>
        <dbReference type="ARBA" id="ARBA00012045"/>
    </source>
</evidence>
<dbReference type="Pfam" id="PF00730">
    <property type="entry name" value="HhH-GPD"/>
    <property type="match status" value="1"/>
</dbReference>
<dbReference type="InterPro" id="IPR011257">
    <property type="entry name" value="DNA_glycosylase"/>
</dbReference>
<comment type="function">
    <text evidence="18">Adenine glycosylase active on G-A mispairs.</text>
</comment>
<dbReference type="PROSITE" id="PS51462">
    <property type="entry name" value="NUDIX"/>
    <property type="match status" value="1"/>
</dbReference>
<keyword evidence="13" id="KW-0496">Mitochondrion</keyword>
<dbReference type="GO" id="GO:0005634">
    <property type="term" value="C:nucleus"/>
    <property type="evidence" value="ECO:0007669"/>
    <property type="project" value="UniProtKB-SubCell"/>
</dbReference>
<evidence type="ECO:0000256" key="6">
    <source>
        <dbReference type="ARBA" id="ARBA00022023"/>
    </source>
</evidence>
<evidence type="ECO:0000256" key="18">
    <source>
        <dbReference type="RuleBase" id="RU365096"/>
    </source>
</evidence>
<dbReference type="PANTHER" id="PTHR42944">
    <property type="entry name" value="ADENINE DNA GLYCOSYLASE"/>
    <property type="match status" value="1"/>
</dbReference>
<dbReference type="Proteomes" id="UP001178461">
    <property type="component" value="Chromosome 6"/>
</dbReference>